<evidence type="ECO:0000256" key="3">
    <source>
        <dbReference type="ARBA" id="ARBA00023082"/>
    </source>
</evidence>
<feature type="domain" description="RNA polymerase sigma factor 70 region 4 type 2" evidence="6">
    <location>
        <begin position="125"/>
        <end position="175"/>
    </location>
</feature>
<dbReference type="SUPFAM" id="SSF88659">
    <property type="entry name" value="Sigma3 and sigma4 domains of RNA polymerase sigma factors"/>
    <property type="match status" value="1"/>
</dbReference>
<reference evidence="8" key="1">
    <citation type="journal article" date="2019" name="Int. J. Syst. Evol. Microbiol.">
        <title>The Global Catalogue of Microorganisms (GCM) 10K type strain sequencing project: providing services to taxonomists for standard genome sequencing and annotation.</title>
        <authorList>
            <consortium name="The Broad Institute Genomics Platform"/>
            <consortium name="The Broad Institute Genome Sequencing Center for Infectious Disease"/>
            <person name="Wu L."/>
            <person name="Ma J."/>
        </authorList>
    </citation>
    <scope>NUCLEOTIDE SEQUENCE [LARGE SCALE GENOMIC DNA]</scope>
    <source>
        <strain evidence="8">CCUG 58938</strain>
    </source>
</reference>
<feature type="domain" description="RNA polymerase sigma-70 region 2" evidence="5">
    <location>
        <begin position="25"/>
        <end position="91"/>
    </location>
</feature>
<dbReference type="PANTHER" id="PTHR43133">
    <property type="entry name" value="RNA POLYMERASE ECF-TYPE SIGMA FACTO"/>
    <property type="match status" value="1"/>
</dbReference>
<protein>
    <submittedName>
        <fullName evidence="7">RNA polymerase sigma-70 factor</fullName>
    </submittedName>
</protein>
<dbReference type="Gene3D" id="1.10.10.10">
    <property type="entry name" value="Winged helix-like DNA-binding domain superfamily/Winged helix DNA-binding domain"/>
    <property type="match status" value="1"/>
</dbReference>
<sequence length="195" mass="22715">MDPERSDIILFKQIQANDRLALNTLFAQYYDKLCRFANTYLRHAAEAEEVVADVFVYLWKNRHQLTIEKNLNAYLYIAVKHAALAVLKKQQPLYEDIDDILLQTDFADSTTPEQSLVHKELQQHIDLAIGALPHRCKQVFMMSRFDNLTYREISKILDISENTVENHLVKALSHLRKALRQYQYPENHASALTEA</sequence>
<comment type="similarity">
    <text evidence="1">Belongs to the sigma-70 factor family. ECF subfamily.</text>
</comment>
<dbReference type="CDD" id="cd06171">
    <property type="entry name" value="Sigma70_r4"/>
    <property type="match status" value="1"/>
</dbReference>
<dbReference type="InterPro" id="IPR013249">
    <property type="entry name" value="RNA_pol_sigma70_r4_t2"/>
</dbReference>
<keyword evidence="3" id="KW-0731">Sigma factor</keyword>
<dbReference type="InterPro" id="IPR036388">
    <property type="entry name" value="WH-like_DNA-bd_sf"/>
</dbReference>
<evidence type="ECO:0000256" key="4">
    <source>
        <dbReference type="ARBA" id="ARBA00023163"/>
    </source>
</evidence>
<evidence type="ECO:0000313" key="7">
    <source>
        <dbReference type="EMBL" id="MFD1002127.1"/>
    </source>
</evidence>
<organism evidence="7 8">
    <name type="scientific">Ohtaekwangia kribbensis</name>
    <dbReference type="NCBI Taxonomy" id="688913"/>
    <lineage>
        <taxon>Bacteria</taxon>
        <taxon>Pseudomonadati</taxon>
        <taxon>Bacteroidota</taxon>
        <taxon>Cytophagia</taxon>
        <taxon>Cytophagales</taxon>
        <taxon>Fulvivirgaceae</taxon>
        <taxon>Ohtaekwangia</taxon>
    </lineage>
</organism>
<keyword evidence="4" id="KW-0804">Transcription</keyword>
<dbReference type="Pfam" id="PF08281">
    <property type="entry name" value="Sigma70_r4_2"/>
    <property type="match status" value="1"/>
</dbReference>
<dbReference type="InterPro" id="IPR013324">
    <property type="entry name" value="RNA_pol_sigma_r3/r4-like"/>
</dbReference>
<proteinExistence type="inferred from homology"/>
<keyword evidence="2" id="KW-0805">Transcription regulation</keyword>
<evidence type="ECO:0000256" key="1">
    <source>
        <dbReference type="ARBA" id="ARBA00010641"/>
    </source>
</evidence>
<dbReference type="InterPro" id="IPR039425">
    <property type="entry name" value="RNA_pol_sigma-70-like"/>
</dbReference>
<gene>
    <name evidence="7" type="ORF">ACFQ21_22570</name>
</gene>
<dbReference type="EMBL" id="JBHTKA010000008">
    <property type="protein sequence ID" value="MFD1002127.1"/>
    <property type="molecule type" value="Genomic_DNA"/>
</dbReference>
<dbReference type="InterPro" id="IPR013325">
    <property type="entry name" value="RNA_pol_sigma_r2"/>
</dbReference>
<evidence type="ECO:0000259" key="5">
    <source>
        <dbReference type="Pfam" id="PF04542"/>
    </source>
</evidence>
<accession>A0ABW3K871</accession>
<dbReference type="Proteomes" id="UP001597112">
    <property type="component" value="Unassembled WGS sequence"/>
</dbReference>
<dbReference type="Pfam" id="PF04542">
    <property type="entry name" value="Sigma70_r2"/>
    <property type="match status" value="1"/>
</dbReference>
<dbReference type="SUPFAM" id="SSF88946">
    <property type="entry name" value="Sigma2 domain of RNA polymerase sigma factors"/>
    <property type="match status" value="1"/>
</dbReference>
<evidence type="ECO:0000256" key="2">
    <source>
        <dbReference type="ARBA" id="ARBA00023015"/>
    </source>
</evidence>
<evidence type="ECO:0000259" key="6">
    <source>
        <dbReference type="Pfam" id="PF08281"/>
    </source>
</evidence>
<dbReference type="InterPro" id="IPR007627">
    <property type="entry name" value="RNA_pol_sigma70_r2"/>
</dbReference>
<name>A0ABW3K871_9BACT</name>
<dbReference type="InterPro" id="IPR014327">
    <property type="entry name" value="RNA_pol_sigma70_bacteroid"/>
</dbReference>
<dbReference type="NCBIfam" id="TIGR02985">
    <property type="entry name" value="Sig70_bacteroi1"/>
    <property type="match status" value="1"/>
</dbReference>
<dbReference type="NCBIfam" id="TIGR02937">
    <property type="entry name" value="sigma70-ECF"/>
    <property type="match status" value="1"/>
</dbReference>
<dbReference type="PANTHER" id="PTHR43133:SF46">
    <property type="entry name" value="RNA POLYMERASE SIGMA-70 FACTOR ECF SUBFAMILY"/>
    <property type="match status" value="1"/>
</dbReference>
<comment type="caution">
    <text evidence="7">The sequence shown here is derived from an EMBL/GenBank/DDBJ whole genome shotgun (WGS) entry which is preliminary data.</text>
</comment>
<evidence type="ECO:0000313" key="8">
    <source>
        <dbReference type="Proteomes" id="UP001597112"/>
    </source>
</evidence>
<dbReference type="Gene3D" id="1.10.1740.10">
    <property type="match status" value="1"/>
</dbReference>
<dbReference type="InterPro" id="IPR014284">
    <property type="entry name" value="RNA_pol_sigma-70_dom"/>
</dbReference>
<dbReference type="RefSeq" id="WP_377582933.1">
    <property type="nucleotide sequence ID" value="NZ_JBHTKA010000008.1"/>
</dbReference>
<keyword evidence="8" id="KW-1185">Reference proteome</keyword>